<protein>
    <submittedName>
        <fullName evidence="2">Uncharacterized protein</fullName>
    </submittedName>
</protein>
<evidence type="ECO:0000313" key="2">
    <source>
        <dbReference type="EMBL" id="KAK8559172.1"/>
    </source>
</evidence>
<evidence type="ECO:0000313" key="3">
    <source>
        <dbReference type="Proteomes" id="UP001472677"/>
    </source>
</evidence>
<name>A0ABR2EET8_9ROSI</name>
<keyword evidence="3" id="KW-1185">Reference proteome</keyword>
<accession>A0ABR2EET8</accession>
<organism evidence="2 3">
    <name type="scientific">Hibiscus sabdariffa</name>
    <name type="common">roselle</name>
    <dbReference type="NCBI Taxonomy" id="183260"/>
    <lineage>
        <taxon>Eukaryota</taxon>
        <taxon>Viridiplantae</taxon>
        <taxon>Streptophyta</taxon>
        <taxon>Embryophyta</taxon>
        <taxon>Tracheophyta</taxon>
        <taxon>Spermatophyta</taxon>
        <taxon>Magnoliopsida</taxon>
        <taxon>eudicotyledons</taxon>
        <taxon>Gunneridae</taxon>
        <taxon>Pentapetalae</taxon>
        <taxon>rosids</taxon>
        <taxon>malvids</taxon>
        <taxon>Malvales</taxon>
        <taxon>Malvaceae</taxon>
        <taxon>Malvoideae</taxon>
        <taxon>Hibiscus</taxon>
    </lineage>
</organism>
<evidence type="ECO:0000256" key="1">
    <source>
        <dbReference type="SAM" id="MobiDB-lite"/>
    </source>
</evidence>
<reference evidence="2 3" key="1">
    <citation type="journal article" date="2024" name="G3 (Bethesda)">
        <title>Genome assembly of Hibiscus sabdariffa L. provides insights into metabolisms of medicinal natural products.</title>
        <authorList>
            <person name="Kim T."/>
        </authorList>
    </citation>
    <scope>NUCLEOTIDE SEQUENCE [LARGE SCALE GENOMIC DNA]</scope>
    <source>
        <strain evidence="2">TK-2024</strain>
        <tissue evidence="2">Old leaves</tissue>
    </source>
</reference>
<dbReference type="EMBL" id="JBBPBM010000015">
    <property type="protein sequence ID" value="KAK8559172.1"/>
    <property type="molecule type" value="Genomic_DNA"/>
</dbReference>
<dbReference type="Proteomes" id="UP001472677">
    <property type="component" value="Unassembled WGS sequence"/>
</dbReference>
<gene>
    <name evidence="2" type="ORF">V6N12_042454</name>
</gene>
<feature type="compositionally biased region" description="Acidic residues" evidence="1">
    <location>
        <begin position="41"/>
        <end position="54"/>
    </location>
</feature>
<feature type="region of interest" description="Disordered" evidence="1">
    <location>
        <begin position="20"/>
        <end position="59"/>
    </location>
</feature>
<sequence length="91" mass="10181">MAMRLLIREFAWAPSSGLLPDGLFGNDGDDEDGYRPSPIDFDMEEDSGDSEDTSVGETNEFTGINLNSYQGTVNQKCEEKRREEELVKVKS</sequence>
<comment type="caution">
    <text evidence="2">The sequence shown here is derived from an EMBL/GenBank/DDBJ whole genome shotgun (WGS) entry which is preliminary data.</text>
</comment>
<proteinExistence type="predicted"/>